<dbReference type="GO" id="GO:0043161">
    <property type="term" value="P:proteasome-mediated ubiquitin-dependent protein catabolic process"/>
    <property type="evidence" value="ECO:0007669"/>
    <property type="project" value="TreeGrafter"/>
</dbReference>
<evidence type="ECO:0000256" key="4">
    <source>
        <dbReference type="ARBA" id="ARBA00022679"/>
    </source>
</evidence>
<dbReference type="GO" id="GO:0016874">
    <property type="term" value="F:ligase activity"/>
    <property type="evidence" value="ECO:0007669"/>
    <property type="project" value="UniProtKB-KW"/>
</dbReference>
<feature type="active site" description="Glycyl thioester intermediate" evidence="7">
    <location>
        <position position="53"/>
    </location>
</feature>
<dbReference type="InterPro" id="IPR050409">
    <property type="entry name" value="E3_ubiq-protein_ligase"/>
</dbReference>
<dbReference type="EC" id="2.3.2.26" evidence="3"/>
<comment type="caution">
    <text evidence="9">The sequence shown here is derived from an EMBL/GenBank/DDBJ whole genome shotgun (WGS) entry which is preliminary data.</text>
</comment>
<organism evidence="9 10">
    <name type="scientific">Arenaria interpres</name>
    <name type="common">Ruddy turnstone</name>
    <name type="synonym">Tringa interpres</name>
    <dbReference type="NCBI Taxonomy" id="54971"/>
    <lineage>
        <taxon>Eukaryota</taxon>
        <taxon>Metazoa</taxon>
        <taxon>Chordata</taxon>
        <taxon>Craniata</taxon>
        <taxon>Vertebrata</taxon>
        <taxon>Euteleostomi</taxon>
        <taxon>Archelosauria</taxon>
        <taxon>Archosauria</taxon>
        <taxon>Dinosauria</taxon>
        <taxon>Saurischia</taxon>
        <taxon>Theropoda</taxon>
        <taxon>Coelurosauria</taxon>
        <taxon>Aves</taxon>
        <taxon>Neognathae</taxon>
        <taxon>Neoaves</taxon>
        <taxon>Charadriiformes</taxon>
        <taxon>Scolopacidae</taxon>
        <taxon>Arenaria</taxon>
    </lineage>
</organism>
<comment type="pathway">
    <text evidence="2">Protein modification; protein ubiquitination.</text>
</comment>
<feature type="non-terminal residue" evidence="9">
    <location>
        <position position="85"/>
    </location>
</feature>
<dbReference type="InterPro" id="IPR035983">
    <property type="entry name" value="Hect_E3_ubiquitin_ligase"/>
</dbReference>
<keyword evidence="9" id="KW-0436">Ligase</keyword>
<keyword evidence="10" id="KW-1185">Reference proteome</keyword>
<dbReference type="SUPFAM" id="SSF56204">
    <property type="entry name" value="Hect, E3 ligase catalytic domain"/>
    <property type="match status" value="1"/>
</dbReference>
<evidence type="ECO:0000256" key="5">
    <source>
        <dbReference type="ARBA" id="ARBA00022737"/>
    </source>
</evidence>
<dbReference type="GO" id="GO:0016567">
    <property type="term" value="P:protein ubiquitination"/>
    <property type="evidence" value="ECO:0007669"/>
    <property type="project" value="TreeGrafter"/>
</dbReference>
<feature type="non-terminal residue" evidence="9">
    <location>
        <position position="1"/>
    </location>
</feature>
<keyword evidence="6 7" id="KW-0833">Ubl conjugation pathway</keyword>
<evidence type="ECO:0000256" key="7">
    <source>
        <dbReference type="PROSITE-ProRule" id="PRU00104"/>
    </source>
</evidence>
<dbReference type="EMBL" id="VXAK01015330">
    <property type="protein sequence ID" value="NXK23355.1"/>
    <property type="molecule type" value="Genomic_DNA"/>
</dbReference>
<evidence type="ECO:0000256" key="2">
    <source>
        <dbReference type="ARBA" id="ARBA00004906"/>
    </source>
</evidence>
<accession>A0A7L0HUL6</accession>
<dbReference type="FunFam" id="3.30.2410.10:FF:000001">
    <property type="entry name" value="E3 ubiquitin-protein ligase NEDD4-like"/>
    <property type="match status" value="1"/>
</dbReference>
<evidence type="ECO:0000256" key="6">
    <source>
        <dbReference type="ARBA" id="ARBA00022786"/>
    </source>
</evidence>
<evidence type="ECO:0000313" key="9">
    <source>
        <dbReference type="EMBL" id="NXK23355.1"/>
    </source>
</evidence>
<dbReference type="Proteomes" id="UP000541811">
    <property type="component" value="Unassembled WGS sequence"/>
</dbReference>
<name>A0A7L0HUL6_AREIN</name>
<dbReference type="GO" id="GO:0005737">
    <property type="term" value="C:cytoplasm"/>
    <property type="evidence" value="ECO:0007669"/>
    <property type="project" value="TreeGrafter"/>
</dbReference>
<keyword evidence="5" id="KW-0677">Repeat</keyword>
<comment type="catalytic activity">
    <reaction evidence="1">
        <text>S-ubiquitinyl-[E2 ubiquitin-conjugating enzyme]-L-cysteine + [acceptor protein]-L-lysine = [E2 ubiquitin-conjugating enzyme]-L-cysteine + N(6)-ubiquitinyl-[acceptor protein]-L-lysine.</text>
        <dbReference type="EC" id="2.3.2.26"/>
    </reaction>
</comment>
<dbReference type="PANTHER" id="PTHR11254:SF300">
    <property type="entry name" value="E3 UBIQUITIN-PROTEIN LIGASE SMURF2"/>
    <property type="match status" value="1"/>
</dbReference>
<dbReference type="GO" id="GO:0046332">
    <property type="term" value="F:SMAD binding"/>
    <property type="evidence" value="ECO:0007669"/>
    <property type="project" value="TreeGrafter"/>
</dbReference>
<sequence>DEERRARLLQFVTGSSRVPLQGFKALQGAAGPRLFTIHQIDASTNNLPKAHTCFNRIDIPPYESYEKLYEKLLTAIEETCGFAVE</sequence>
<gene>
    <name evidence="9" type="primary">Smurf2_1</name>
    <name evidence="9" type="ORF">AREINT_R07215</name>
</gene>
<proteinExistence type="predicted"/>
<dbReference type="Gene3D" id="3.30.2410.10">
    <property type="entry name" value="Hect, E3 ligase catalytic domain"/>
    <property type="match status" value="1"/>
</dbReference>
<dbReference type="AlphaFoldDB" id="A0A7L0HUL6"/>
<dbReference type="Pfam" id="PF00632">
    <property type="entry name" value="HECT"/>
    <property type="match status" value="1"/>
</dbReference>
<reference evidence="9 10" key="1">
    <citation type="submission" date="2019-09" db="EMBL/GenBank/DDBJ databases">
        <title>Bird 10,000 Genomes (B10K) Project - Family phase.</title>
        <authorList>
            <person name="Zhang G."/>
        </authorList>
    </citation>
    <scope>NUCLEOTIDE SEQUENCE [LARGE SCALE GENOMIC DNA]</scope>
    <source>
        <strain evidence="9">B10K-DU-005-73</strain>
        <tissue evidence="9">Liver</tissue>
    </source>
</reference>
<dbReference type="InterPro" id="IPR000569">
    <property type="entry name" value="HECT_dom"/>
</dbReference>
<dbReference type="GO" id="GO:0061630">
    <property type="term" value="F:ubiquitin protein ligase activity"/>
    <property type="evidence" value="ECO:0007669"/>
    <property type="project" value="UniProtKB-EC"/>
</dbReference>
<dbReference type="PANTHER" id="PTHR11254">
    <property type="entry name" value="HECT DOMAIN UBIQUITIN-PROTEIN LIGASE"/>
    <property type="match status" value="1"/>
</dbReference>
<feature type="domain" description="HECT" evidence="8">
    <location>
        <begin position="1"/>
        <end position="85"/>
    </location>
</feature>
<dbReference type="PROSITE" id="PS50237">
    <property type="entry name" value="HECT"/>
    <property type="match status" value="1"/>
</dbReference>
<evidence type="ECO:0000256" key="3">
    <source>
        <dbReference type="ARBA" id="ARBA00012485"/>
    </source>
</evidence>
<evidence type="ECO:0000256" key="1">
    <source>
        <dbReference type="ARBA" id="ARBA00000885"/>
    </source>
</evidence>
<protein>
    <recommendedName>
        <fullName evidence="3">HECT-type E3 ubiquitin transferase</fullName>
        <ecNumber evidence="3">2.3.2.26</ecNumber>
    </recommendedName>
</protein>
<evidence type="ECO:0000313" key="10">
    <source>
        <dbReference type="Proteomes" id="UP000541811"/>
    </source>
</evidence>
<dbReference type="GO" id="GO:0030514">
    <property type="term" value="P:negative regulation of BMP signaling pathway"/>
    <property type="evidence" value="ECO:0007669"/>
    <property type="project" value="TreeGrafter"/>
</dbReference>
<evidence type="ECO:0000259" key="8">
    <source>
        <dbReference type="PROSITE" id="PS50237"/>
    </source>
</evidence>
<keyword evidence="4" id="KW-0808">Transferase</keyword>